<organism evidence="4 5">
    <name type="scientific">Nomascus leucogenys</name>
    <name type="common">Northern white-cheeked gibbon</name>
    <name type="synonym">Hylobates leucogenys</name>
    <dbReference type="NCBI Taxonomy" id="61853"/>
    <lineage>
        <taxon>Eukaryota</taxon>
        <taxon>Metazoa</taxon>
        <taxon>Chordata</taxon>
        <taxon>Craniata</taxon>
        <taxon>Vertebrata</taxon>
        <taxon>Euteleostomi</taxon>
        <taxon>Mammalia</taxon>
        <taxon>Eutheria</taxon>
        <taxon>Euarchontoglires</taxon>
        <taxon>Primates</taxon>
        <taxon>Haplorrhini</taxon>
        <taxon>Catarrhini</taxon>
        <taxon>Hylobatidae</taxon>
        <taxon>Nomascus</taxon>
    </lineage>
</organism>
<name>G1R9I5_NOMLE</name>
<dbReference type="Ensembl" id="ENSNLET00000010356.2">
    <property type="protein sequence ID" value="ENSNLEP00000009877.2"/>
    <property type="gene ID" value="ENSNLEG00000008094.2"/>
</dbReference>
<accession>G1R9I5</accession>
<dbReference type="eggNOG" id="ENOG502SZ68">
    <property type="taxonomic scope" value="Eukaryota"/>
</dbReference>
<feature type="compositionally biased region" description="Basic and acidic residues" evidence="2">
    <location>
        <begin position="100"/>
        <end position="121"/>
    </location>
</feature>
<feature type="region of interest" description="Disordered" evidence="2">
    <location>
        <begin position="1"/>
        <end position="147"/>
    </location>
</feature>
<dbReference type="FunCoup" id="G1R9I5">
    <property type="interactions" value="28"/>
</dbReference>
<dbReference type="RefSeq" id="XP_003276902.2">
    <property type="nucleotide sequence ID" value="XM_003276854.2"/>
</dbReference>
<dbReference type="CTD" id="8712"/>
<dbReference type="InterPro" id="IPR008625">
    <property type="entry name" value="GAGE_fam"/>
</dbReference>
<evidence type="ECO:0000256" key="2">
    <source>
        <dbReference type="SAM" id="MobiDB-lite"/>
    </source>
</evidence>
<gene>
    <name evidence="4" type="primary">PAGE1</name>
</gene>
<dbReference type="HOGENOM" id="CLU_150116_0_0_1"/>
<sequence length="147" mass="16389">MGFRRRLIYRRRPRIYIESSEDESSDEQPDQVESPPQSQDSTPAEERGDEGASAAQGQEPEADSQELVQPKTGYELEDGPNTKRVCLQNEEQMKLPTEGPEPKADSQEEVHPKTGFERGDGPDVQELGLPNPEKVKTPEEGEGQSQP</sequence>
<comment type="similarity">
    <text evidence="1">Belongs to the GAGE family.</text>
</comment>
<dbReference type="KEGG" id="nle:100580119"/>
<dbReference type="EMBL" id="ADFV01097889">
    <property type="status" value="NOT_ANNOTATED_CDS"/>
    <property type="molecule type" value="Genomic_DNA"/>
</dbReference>
<dbReference type="Proteomes" id="UP000001073">
    <property type="component" value="Chromosome X"/>
</dbReference>
<dbReference type="InParanoid" id="G1R9I5"/>
<evidence type="ECO:0000313" key="4">
    <source>
        <dbReference type="Ensembl" id="ENSNLEP00000009877.2"/>
    </source>
</evidence>
<protein>
    <submittedName>
        <fullName evidence="4">PAGE family member 1</fullName>
    </submittedName>
</protein>
<dbReference type="AlphaFoldDB" id="G1R9I5"/>
<dbReference type="GeneTree" id="ENSGT00940000153097"/>
<feature type="compositionally biased region" description="Basic residues" evidence="2">
    <location>
        <begin position="1"/>
        <end position="14"/>
    </location>
</feature>
<feature type="compositionally biased region" description="Acidic residues" evidence="2">
    <location>
        <begin position="19"/>
        <end position="30"/>
    </location>
</feature>
<dbReference type="OMA" id="MPGCEPG"/>
<dbReference type="PANTHER" id="PTHR14047:SF3">
    <property type="entry name" value="P ANTIGEN FAMILY MEMBER 1"/>
    <property type="match status" value="1"/>
</dbReference>
<reference evidence="4" key="2">
    <citation type="submission" date="2025-08" db="UniProtKB">
        <authorList>
            <consortium name="Ensembl"/>
        </authorList>
    </citation>
    <scope>IDENTIFICATION</scope>
</reference>
<proteinExistence type="inferred from homology"/>
<dbReference type="Pfam" id="PF05831">
    <property type="entry name" value="GAGE"/>
    <property type="match status" value="1"/>
</dbReference>
<evidence type="ECO:0000313" key="5">
    <source>
        <dbReference type="Proteomes" id="UP000001073"/>
    </source>
</evidence>
<dbReference type="GeneID" id="100580119"/>
<feature type="domain" description="GAGE" evidence="3">
    <location>
        <begin position="1"/>
        <end position="147"/>
    </location>
</feature>
<dbReference type="InterPro" id="IPR031320">
    <property type="entry name" value="GAGE"/>
</dbReference>
<evidence type="ECO:0000256" key="1">
    <source>
        <dbReference type="ARBA" id="ARBA00007043"/>
    </source>
</evidence>
<dbReference type="OrthoDB" id="9539654at2759"/>
<dbReference type="STRING" id="61853.ENSNLEP00000009877"/>
<reference evidence="4 5" key="1">
    <citation type="submission" date="2012-10" db="EMBL/GenBank/DDBJ databases">
        <authorList>
            <consortium name="Gibbon Genome Sequencing Consortium"/>
        </authorList>
    </citation>
    <scope>NUCLEOTIDE SEQUENCE [LARGE SCALE GENOMIC DNA]</scope>
</reference>
<reference evidence="4" key="3">
    <citation type="submission" date="2025-09" db="UniProtKB">
        <authorList>
            <consortium name="Ensembl"/>
        </authorList>
    </citation>
    <scope>IDENTIFICATION</scope>
</reference>
<evidence type="ECO:0000259" key="3">
    <source>
        <dbReference type="SMART" id="SM01379"/>
    </source>
</evidence>
<dbReference type="SMART" id="SM01379">
    <property type="entry name" value="GAGE"/>
    <property type="match status" value="1"/>
</dbReference>
<dbReference type="PANTHER" id="PTHR14047">
    <property type="entry name" value="P ANTIGEN FAMILY MEMBER 5-RELATED"/>
    <property type="match status" value="1"/>
</dbReference>
<keyword evidence="5" id="KW-1185">Reference proteome</keyword>